<gene>
    <name evidence="1" type="ORF">HOLleu_18791</name>
</gene>
<organism evidence="1 2">
    <name type="scientific">Holothuria leucospilota</name>
    <name type="common">Black long sea cucumber</name>
    <name type="synonym">Mertensiothuria leucospilota</name>
    <dbReference type="NCBI Taxonomy" id="206669"/>
    <lineage>
        <taxon>Eukaryota</taxon>
        <taxon>Metazoa</taxon>
        <taxon>Echinodermata</taxon>
        <taxon>Eleutherozoa</taxon>
        <taxon>Echinozoa</taxon>
        <taxon>Holothuroidea</taxon>
        <taxon>Aspidochirotacea</taxon>
        <taxon>Aspidochirotida</taxon>
        <taxon>Holothuriidae</taxon>
        <taxon>Holothuria</taxon>
    </lineage>
</organism>
<comment type="caution">
    <text evidence="1">The sequence shown here is derived from an EMBL/GenBank/DDBJ whole genome shotgun (WGS) entry which is preliminary data.</text>
</comment>
<accession>A0A9Q1C4D5</accession>
<keyword evidence="2" id="KW-1185">Reference proteome</keyword>
<dbReference type="EMBL" id="JAIZAY010000008">
    <property type="protein sequence ID" value="KAJ8037864.1"/>
    <property type="molecule type" value="Genomic_DNA"/>
</dbReference>
<evidence type="ECO:0000313" key="2">
    <source>
        <dbReference type="Proteomes" id="UP001152320"/>
    </source>
</evidence>
<proteinExistence type="predicted"/>
<evidence type="ECO:0000313" key="1">
    <source>
        <dbReference type="EMBL" id="KAJ8037864.1"/>
    </source>
</evidence>
<reference evidence="1" key="1">
    <citation type="submission" date="2021-10" db="EMBL/GenBank/DDBJ databases">
        <title>Tropical sea cucumber genome reveals ecological adaptation and Cuvierian tubules defense mechanism.</title>
        <authorList>
            <person name="Chen T."/>
        </authorList>
    </citation>
    <scope>NUCLEOTIDE SEQUENCE</scope>
    <source>
        <strain evidence="1">Nanhai2018</strain>
        <tissue evidence="1">Muscle</tissue>
    </source>
</reference>
<protein>
    <submittedName>
        <fullName evidence="1">Uncharacterized protein</fullName>
    </submittedName>
</protein>
<name>A0A9Q1C4D5_HOLLE</name>
<dbReference type="Proteomes" id="UP001152320">
    <property type="component" value="Chromosome 8"/>
</dbReference>
<sequence>MYQFYVLCIQHGPHIQNYVTNMVTTIQTNLGLPRWPLGYCHLHKLTMNLQHFRQNTNMNGRTRSQSFILYVQFDLNLHSFKNVTSCSQNLSILNHLSKFQNFTHKSIAGSHIGKPKRACMVATIYTYDIGAVCSVHVYKKSVLYSFSYLSGK</sequence>
<dbReference type="AlphaFoldDB" id="A0A9Q1C4D5"/>